<evidence type="ECO:0000313" key="2">
    <source>
        <dbReference type="CGD" id="CAL0000170957"/>
    </source>
</evidence>
<dbReference type="RefSeq" id="XP_002417661.1">
    <property type="nucleotide sequence ID" value="XM_002417616.1"/>
</dbReference>
<sequence length="258" mass="28919">MAKNAHSMSTVTDSTTHSSGKSSTKHGHRSKKLKSTNSSRYMVQETTVPGHANSEQSRDLKTSTSTTTTTSSNDNSNINNIVTLNSSPLKQLSPSEHPGEVLPTEPDASQSESQITKHPIDIIPIQSSHATNESSILEDQSLLDRSYWSKQVFEFNVDPLSCPIGSNPVYINSQTTTMEIPTELSFSIWSDALIESIQQEMMLYRLLITKRYKLFQQFEFLNTIVNNHAHDLMIQENQLIEKLNLIRAKLAEIIERGI</sequence>
<protein>
    <submittedName>
        <fullName evidence="3">Uncharacterized protein</fullName>
    </submittedName>
</protein>
<feature type="region of interest" description="Disordered" evidence="1">
    <location>
        <begin position="1"/>
        <end position="115"/>
    </location>
</feature>
<dbReference type="OrthoDB" id="4056678at2759"/>
<dbReference type="EMBL" id="FM992688">
    <property type="protein sequence ID" value="CAX45361.1"/>
    <property type="molecule type" value="Genomic_DNA"/>
</dbReference>
<evidence type="ECO:0000313" key="3">
    <source>
        <dbReference type="EMBL" id="CAX45361.1"/>
    </source>
</evidence>
<organism evidence="3 4">
    <name type="scientific">Candida dubliniensis (strain CD36 / ATCC MYA-646 / CBS 7987 / NCPF 3949 / NRRL Y-17841)</name>
    <name type="common">Yeast</name>
    <dbReference type="NCBI Taxonomy" id="573826"/>
    <lineage>
        <taxon>Eukaryota</taxon>
        <taxon>Fungi</taxon>
        <taxon>Dikarya</taxon>
        <taxon>Ascomycota</taxon>
        <taxon>Saccharomycotina</taxon>
        <taxon>Pichiomycetes</taxon>
        <taxon>Debaryomycetaceae</taxon>
        <taxon>Candida/Lodderomyces clade</taxon>
        <taxon>Candida</taxon>
    </lineage>
</organism>
<dbReference type="Proteomes" id="UP000002605">
    <property type="component" value="Chromosome 1"/>
</dbReference>
<dbReference type="AlphaFoldDB" id="B9W992"/>
<dbReference type="HOGENOM" id="CLU_1077678_0_0_1"/>
<feature type="compositionally biased region" description="Low complexity" evidence="1">
    <location>
        <begin position="62"/>
        <end position="87"/>
    </location>
</feature>
<name>B9W992_CANDC</name>
<evidence type="ECO:0000256" key="1">
    <source>
        <dbReference type="SAM" id="MobiDB-lite"/>
    </source>
</evidence>
<dbReference type="CGD" id="CAL0000170957">
    <property type="gene designation" value="Cd36_10180"/>
</dbReference>
<dbReference type="KEGG" id="cdu:CD36_10180"/>
<feature type="compositionally biased region" description="Polar residues" evidence="1">
    <location>
        <begin position="1"/>
        <end position="13"/>
    </location>
</feature>
<keyword evidence="4" id="KW-1185">Reference proteome</keyword>
<dbReference type="VEuPathDB" id="FungiDB:CD36_10180"/>
<proteinExistence type="predicted"/>
<evidence type="ECO:0000313" key="4">
    <source>
        <dbReference type="Proteomes" id="UP000002605"/>
    </source>
</evidence>
<accession>B9W992</accession>
<dbReference type="GeneID" id="8045209"/>
<feature type="compositionally biased region" description="Polar residues" evidence="1">
    <location>
        <begin position="35"/>
        <end position="47"/>
    </location>
</feature>
<feature type="compositionally biased region" description="Basic residues" evidence="1">
    <location>
        <begin position="23"/>
        <end position="34"/>
    </location>
</feature>
<gene>
    <name evidence="2" type="ordered locus">Cd36_10180</name>
    <name evidence="3" type="ORF">CD36_10180</name>
</gene>
<reference evidence="3 4" key="1">
    <citation type="journal article" date="2009" name="Genome Res.">
        <title>Comparative genomics of the fungal pathogens Candida dubliniensis and Candida albicans.</title>
        <authorList>
            <person name="Jackson A.P."/>
            <person name="Gamble J.A."/>
            <person name="Yeomans T."/>
            <person name="Moran G.P."/>
            <person name="Saunders D."/>
            <person name="Harris D."/>
            <person name="Aslett M."/>
            <person name="Barrell J.F."/>
            <person name="Butler G."/>
            <person name="Citiulo F."/>
            <person name="Coleman D.C."/>
            <person name="de Groot P.W.J."/>
            <person name="Goodwin T.J."/>
            <person name="Quail M.A."/>
            <person name="McQuillan J."/>
            <person name="Munro C.A."/>
            <person name="Pain A."/>
            <person name="Poulter R.T."/>
            <person name="Rajandream M.A."/>
            <person name="Renauld H."/>
            <person name="Spiering M.J."/>
            <person name="Tivey A."/>
            <person name="Gow N.A.R."/>
            <person name="Barrell B."/>
            <person name="Sullivan D.J."/>
            <person name="Berriman M."/>
        </authorList>
    </citation>
    <scope>NUCLEOTIDE SEQUENCE [LARGE SCALE GENOMIC DNA]</scope>
    <source>
        <strain evidence="4">CD36 / ATCC MYA-646 / CBS 7987 / NCPF 3949 / NRRL Y-17841</strain>
    </source>
</reference>